<keyword evidence="2" id="KW-1185">Reference proteome</keyword>
<organism evidence="1 2">
    <name type="scientific">Kribbella orskensis</name>
    <dbReference type="NCBI Taxonomy" id="2512216"/>
    <lineage>
        <taxon>Bacteria</taxon>
        <taxon>Bacillati</taxon>
        <taxon>Actinomycetota</taxon>
        <taxon>Actinomycetes</taxon>
        <taxon>Propionibacteriales</taxon>
        <taxon>Kribbellaceae</taxon>
        <taxon>Kribbella</taxon>
    </lineage>
</organism>
<evidence type="ECO:0000313" key="1">
    <source>
        <dbReference type="EMBL" id="TCO18989.1"/>
    </source>
</evidence>
<dbReference type="Proteomes" id="UP000295818">
    <property type="component" value="Unassembled WGS sequence"/>
</dbReference>
<dbReference type="RefSeq" id="WP_132191389.1">
    <property type="nucleotide sequence ID" value="NZ_SLWM01000011.1"/>
</dbReference>
<comment type="caution">
    <text evidence="1">The sequence shown here is derived from an EMBL/GenBank/DDBJ whole genome shotgun (WGS) entry which is preliminary data.</text>
</comment>
<dbReference type="EMBL" id="SLWM01000011">
    <property type="protein sequence ID" value="TCO18989.1"/>
    <property type="molecule type" value="Genomic_DNA"/>
</dbReference>
<gene>
    <name evidence="1" type="ORF">EV644_111227</name>
</gene>
<reference evidence="1 2" key="1">
    <citation type="journal article" date="2015" name="Stand. Genomic Sci.">
        <title>Genomic Encyclopedia of Bacterial and Archaeal Type Strains, Phase III: the genomes of soil and plant-associated and newly described type strains.</title>
        <authorList>
            <person name="Whitman W.B."/>
            <person name="Woyke T."/>
            <person name="Klenk H.P."/>
            <person name="Zhou Y."/>
            <person name="Lilburn T.G."/>
            <person name="Beck B.J."/>
            <person name="De Vos P."/>
            <person name="Vandamme P."/>
            <person name="Eisen J.A."/>
            <person name="Garrity G."/>
            <person name="Hugenholtz P."/>
            <person name="Kyrpides N.C."/>
        </authorList>
    </citation>
    <scope>NUCLEOTIDE SEQUENCE [LARGE SCALE GENOMIC DNA]</scope>
    <source>
        <strain evidence="1 2">VKM Ac-2538</strain>
    </source>
</reference>
<sequence>MQATVSRYDSETASGVVLTDRGVELPFTAEAVAHTPVRLLRLGQRVRITTTGSGASLAITEIHFITLP</sequence>
<evidence type="ECO:0000313" key="2">
    <source>
        <dbReference type="Proteomes" id="UP000295818"/>
    </source>
</evidence>
<accession>A0ABY2BG47</accession>
<evidence type="ECO:0008006" key="3">
    <source>
        <dbReference type="Google" id="ProtNLM"/>
    </source>
</evidence>
<name>A0ABY2BG47_9ACTN</name>
<proteinExistence type="predicted"/>
<protein>
    <recommendedName>
        <fullName evidence="3">Cold shock CspA family protein</fullName>
    </recommendedName>
</protein>